<sequence>MTSNEPPPSEVPRGTVSNAVTAAAAASGEFWLFGYGSLIFLPPPHYDHRIPGWVKGYVRRFWQAHTPSVALRCSEDHRGTTKAPGRVVTLMERSFWENLADEHDFAADKVWGVAYHIPAQHVEAVKKYLDIREINGYTIHYTQFEPADGAAPFSTMVYIGTPSNPQFVGPQDVQALAEHIFRSKGDSGTNKEYLWSLEKALNELSPDSRDDHVTDLSNRVRVVAERWQQQQQQQQQ</sequence>
<dbReference type="OrthoDB" id="1933483at2759"/>
<organism evidence="3 4">
    <name type="scientific">Niveomyces insectorum RCEF 264</name>
    <dbReference type="NCBI Taxonomy" id="1081102"/>
    <lineage>
        <taxon>Eukaryota</taxon>
        <taxon>Fungi</taxon>
        <taxon>Dikarya</taxon>
        <taxon>Ascomycota</taxon>
        <taxon>Pezizomycotina</taxon>
        <taxon>Sordariomycetes</taxon>
        <taxon>Hypocreomycetidae</taxon>
        <taxon>Hypocreales</taxon>
        <taxon>Cordycipitaceae</taxon>
        <taxon>Niveomyces</taxon>
    </lineage>
</organism>
<dbReference type="CDD" id="cd06661">
    <property type="entry name" value="GGCT_like"/>
    <property type="match status" value="1"/>
</dbReference>
<evidence type="ECO:0000256" key="2">
    <source>
        <dbReference type="ARBA" id="ARBA00023239"/>
    </source>
</evidence>
<dbReference type="PANTHER" id="PTHR12192">
    <property type="entry name" value="CATION TRANSPORT PROTEIN CHAC-RELATED"/>
    <property type="match status" value="1"/>
</dbReference>
<dbReference type="PANTHER" id="PTHR12192:SF2">
    <property type="entry name" value="GLUTATHIONE-SPECIFIC GAMMA-GLUTAMYLCYCLOTRANSFERASE 2"/>
    <property type="match status" value="1"/>
</dbReference>
<keyword evidence="2" id="KW-0456">Lyase</keyword>
<dbReference type="GO" id="GO:0061928">
    <property type="term" value="F:glutathione specific gamma-glutamylcyclotransferase activity"/>
    <property type="evidence" value="ECO:0007669"/>
    <property type="project" value="UniProtKB-EC"/>
</dbReference>
<protein>
    <recommendedName>
        <fullName evidence="1">glutathione-specific gamma-glutamylcyclotransferase</fullName>
        <ecNumber evidence="1">4.3.2.7</ecNumber>
    </recommendedName>
</protein>
<accession>A0A167PED6</accession>
<dbReference type="Proteomes" id="UP000076874">
    <property type="component" value="Unassembled WGS sequence"/>
</dbReference>
<reference evidence="3 4" key="1">
    <citation type="journal article" date="2016" name="Genome Biol. Evol.">
        <title>Divergent and convergent evolution of fungal pathogenicity.</title>
        <authorList>
            <person name="Shang Y."/>
            <person name="Xiao G."/>
            <person name="Zheng P."/>
            <person name="Cen K."/>
            <person name="Zhan S."/>
            <person name="Wang C."/>
        </authorList>
    </citation>
    <scope>NUCLEOTIDE SEQUENCE [LARGE SCALE GENOMIC DNA]</scope>
    <source>
        <strain evidence="3 4">RCEF 264</strain>
    </source>
</reference>
<dbReference type="EMBL" id="AZHD01000016">
    <property type="protein sequence ID" value="OAA56577.1"/>
    <property type="molecule type" value="Genomic_DNA"/>
</dbReference>
<dbReference type="AlphaFoldDB" id="A0A167PED6"/>
<gene>
    <name evidence="3" type="ORF">SPI_07584</name>
</gene>
<evidence type="ECO:0000313" key="3">
    <source>
        <dbReference type="EMBL" id="OAA56577.1"/>
    </source>
</evidence>
<dbReference type="EC" id="4.3.2.7" evidence="1"/>
<dbReference type="GO" id="GO:0005737">
    <property type="term" value="C:cytoplasm"/>
    <property type="evidence" value="ECO:0007669"/>
    <property type="project" value="TreeGrafter"/>
</dbReference>
<dbReference type="Gene3D" id="3.10.490.10">
    <property type="entry name" value="Gamma-glutamyl cyclotransferase-like"/>
    <property type="match status" value="1"/>
</dbReference>
<evidence type="ECO:0000256" key="1">
    <source>
        <dbReference type="ARBA" id="ARBA00012344"/>
    </source>
</evidence>
<dbReference type="GO" id="GO:0003839">
    <property type="term" value="F:gamma-glutamylcyclotransferase activity"/>
    <property type="evidence" value="ECO:0007669"/>
    <property type="project" value="EnsemblFungi"/>
</dbReference>
<dbReference type="STRING" id="1081102.A0A167PED6"/>
<dbReference type="InterPro" id="IPR013024">
    <property type="entry name" value="GGCT-like"/>
</dbReference>
<name>A0A167PED6_9HYPO</name>
<proteinExistence type="predicted"/>
<keyword evidence="4" id="KW-1185">Reference proteome</keyword>
<comment type="caution">
    <text evidence="3">The sequence shown here is derived from an EMBL/GenBank/DDBJ whole genome shotgun (WGS) entry which is preliminary data.</text>
</comment>
<evidence type="ECO:0000313" key="4">
    <source>
        <dbReference type="Proteomes" id="UP000076874"/>
    </source>
</evidence>
<dbReference type="InterPro" id="IPR006840">
    <property type="entry name" value="ChaC"/>
</dbReference>
<dbReference type="Pfam" id="PF04752">
    <property type="entry name" value="ChaC"/>
    <property type="match status" value="1"/>
</dbReference>
<dbReference type="GO" id="GO:0006751">
    <property type="term" value="P:glutathione catabolic process"/>
    <property type="evidence" value="ECO:0007669"/>
    <property type="project" value="EnsemblFungi"/>
</dbReference>